<accession>A0A448TUQ1</accession>
<dbReference type="CDD" id="cd12820">
    <property type="entry name" value="LbR_YadA-like"/>
    <property type="match status" value="4"/>
</dbReference>
<proteinExistence type="predicted"/>
<dbReference type="Gene3D" id="3.30.1300.30">
    <property type="entry name" value="GSPII I/J protein-like"/>
    <property type="match status" value="1"/>
</dbReference>
<evidence type="ECO:0000256" key="4">
    <source>
        <dbReference type="ARBA" id="ARBA00022692"/>
    </source>
</evidence>
<keyword evidence="7" id="KW-0998">Cell outer membrane</keyword>
<dbReference type="Pfam" id="PF03895">
    <property type="entry name" value="YadA_anchor"/>
    <property type="match status" value="1"/>
</dbReference>
<keyword evidence="3" id="KW-1134">Transmembrane beta strand</keyword>
<dbReference type="InterPro" id="IPR011049">
    <property type="entry name" value="Serralysin-like_metalloprot_C"/>
</dbReference>
<dbReference type="PANTHER" id="PTHR36975:SF5">
    <property type="entry name" value="TRANSLOCATED ACTIN-RECRUITING PHOSPHOPROTEIN"/>
    <property type="match status" value="1"/>
</dbReference>
<gene>
    <name evidence="10" type="ORF">NCTC12871_01034</name>
</gene>
<evidence type="ECO:0000256" key="5">
    <source>
        <dbReference type="ARBA" id="ARBA00022729"/>
    </source>
</evidence>
<feature type="signal peptide" evidence="8">
    <location>
        <begin position="1"/>
        <end position="44"/>
    </location>
</feature>
<evidence type="ECO:0000313" key="10">
    <source>
        <dbReference type="EMBL" id="VEJ09563.1"/>
    </source>
</evidence>
<dbReference type="GO" id="GO:0009986">
    <property type="term" value="C:cell surface"/>
    <property type="evidence" value="ECO:0007669"/>
    <property type="project" value="UniProtKB-SubCell"/>
</dbReference>
<keyword evidence="11" id="KW-1185">Reference proteome</keyword>
<dbReference type="EMBL" id="LR134510">
    <property type="protein sequence ID" value="VEJ09563.1"/>
    <property type="molecule type" value="Genomic_DNA"/>
</dbReference>
<dbReference type="Gene3D" id="2.150.10.10">
    <property type="entry name" value="Serralysin-like metalloprotease, C-terminal"/>
    <property type="match status" value="7"/>
</dbReference>
<dbReference type="InterPro" id="IPR053108">
    <property type="entry name" value="Chlamydial_TARP"/>
</dbReference>
<dbReference type="InterPro" id="IPR005594">
    <property type="entry name" value="YadA_C"/>
</dbReference>
<keyword evidence="5 8" id="KW-0732">Signal</keyword>
<dbReference type="RefSeq" id="WP_126599597.1">
    <property type="nucleotide sequence ID" value="NZ_LR134510.1"/>
</dbReference>
<evidence type="ECO:0000256" key="7">
    <source>
        <dbReference type="ARBA" id="ARBA00023237"/>
    </source>
</evidence>
<evidence type="ECO:0000256" key="8">
    <source>
        <dbReference type="SAM" id="SignalP"/>
    </source>
</evidence>
<evidence type="ECO:0000256" key="6">
    <source>
        <dbReference type="ARBA" id="ARBA00023136"/>
    </source>
</evidence>
<keyword evidence="4" id="KW-0812">Transmembrane</keyword>
<feature type="chain" id="PRO_5019051939" evidence="8">
    <location>
        <begin position="45"/>
        <end position="2962"/>
    </location>
</feature>
<dbReference type="InterPro" id="IPR045584">
    <property type="entry name" value="Pilin-like"/>
</dbReference>
<protein>
    <submittedName>
        <fullName evidence="10">YadA domain-containing protein</fullName>
    </submittedName>
</protein>
<dbReference type="Proteomes" id="UP000279799">
    <property type="component" value="Chromosome"/>
</dbReference>
<evidence type="ECO:0000256" key="3">
    <source>
        <dbReference type="ARBA" id="ARBA00022452"/>
    </source>
</evidence>
<dbReference type="PANTHER" id="PTHR36975">
    <property type="match status" value="1"/>
</dbReference>
<dbReference type="SUPFAM" id="SSF54523">
    <property type="entry name" value="Pili subunits"/>
    <property type="match status" value="1"/>
</dbReference>
<evidence type="ECO:0000256" key="2">
    <source>
        <dbReference type="ARBA" id="ARBA00004442"/>
    </source>
</evidence>
<dbReference type="KEGG" id="adp:NCTC12871_01034"/>
<organism evidence="10 11">
    <name type="scientific">Actinobacillus delphinicola</name>
    <dbReference type="NCBI Taxonomy" id="51161"/>
    <lineage>
        <taxon>Bacteria</taxon>
        <taxon>Pseudomonadati</taxon>
        <taxon>Pseudomonadota</taxon>
        <taxon>Gammaproteobacteria</taxon>
        <taxon>Pasteurellales</taxon>
        <taxon>Pasteurellaceae</taxon>
        <taxon>Actinobacillus</taxon>
    </lineage>
</organism>
<evidence type="ECO:0000259" key="9">
    <source>
        <dbReference type="Pfam" id="PF03895"/>
    </source>
</evidence>
<reference evidence="10 11" key="1">
    <citation type="submission" date="2018-12" db="EMBL/GenBank/DDBJ databases">
        <authorList>
            <consortium name="Pathogen Informatics"/>
        </authorList>
    </citation>
    <scope>NUCLEOTIDE SEQUENCE [LARGE SCALE GENOMIC DNA]</scope>
    <source>
        <strain evidence="10 11">NCTC12871</strain>
    </source>
</reference>
<dbReference type="OrthoDB" id="5663068at2"/>
<feature type="domain" description="Trimeric autotransporter adhesin YadA-like C-terminal membrane anchor" evidence="9">
    <location>
        <begin position="2904"/>
        <end position="2962"/>
    </location>
</feature>
<keyword evidence="6" id="KW-0472">Membrane</keyword>
<evidence type="ECO:0000313" key="11">
    <source>
        <dbReference type="Proteomes" id="UP000279799"/>
    </source>
</evidence>
<comment type="subcellular location">
    <subcellularLocation>
        <location evidence="2">Cell outer membrane</location>
    </subcellularLocation>
    <subcellularLocation>
        <location evidence="1">Cell surface</location>
    </subcellularLocation>
</comment>
<dbReference type="GO" id="GO:0009279">
    <property type="term" value="C:cell outer membrane"/>
    <property type="evidence" value="ECO:0007669"/>
    <property type="project" value="UniProtKB-SubCell"/>
</dbReference>
<sequence length="2962" mass="302333">MKKTVIAQAIEFYCSRRYKRNFNHFLKFTFMASLATFIANSVYADDGVLSQDQNNNIYVNSSSGNAGTINGGGGNVIINTDSESNISGGTANTIIGGQNLNINGSQNNLNTLLGGNNNTIDADNNGNTIGNSAIIAGQDNDIKDNSLSNAIIGGNNNTVGDSNATTTQRSVILGGDHSVVTGVGSAIVAGSTNQITNAGSTSSIVGGQNNIITGTGDPTDNNINSMSIIGGAQNKIDEAGNTGIFSGYNNTIGKNATNSVIIGGTKGHIGENAHDSISIEGGYIEGDTDSIPGAAQNSQGIGRLGRGPDGSWNIPAAPAHDSIAIGRQSTILAPNSIAIGAGSQANMMMGNPHDDKSGAAVAIGFKAKADSSNDVAIGSYSEAQRTTRTIDRVYHEAGPNPHTHVRDTVFGPERMFGNDKSDILASTSGLLGAVAVGSPGANGKEKTRQITHVAAGGDLTDAVNVAQLGAVAHFSERGFDITADKADTTKSVDTTYNTPNKNVINGDTINFTGKSGVATNFDPQQGDVVTSTTTKLTQDSAGNNIKIHTINFDLNKITDESQITADETHVISAGAAFNAIKNSKTTLTTQNDSGLKLTPTIGDGMIGNSYAINLDFPFITNHLKMNYEVNNTGNSSVSLAHGFDFTGDNNVTIKDGSNGEIQFSLNKNITVEDTVQGTTIQAGNNQLNANGLTVNNVTGLATNQIDNTGNPANGATAADAVSIGSLTSYVGNKLAGQTISYSANGQNAQTTTLSQGFNFQGTQDQTEISTEKDGVVKIGLAQKLTDTIAKNTATATAAQNTANTNAKNIGNNTQSIATNTGNIAKNTNAVKTAQDAANTNAKNIGNNTQSIATNTGNITKNTDAVKAAQEAANTNAKNISNDADSIAKNTNSISDNSKNLASLGKTLDTLHSAADKGIEFTTANGTKTVKLGEKVNIAGDSNIQVSANTSGLNISLNKDLNVDSITAKNTITAGSVSAKTVSATNGATLGQIHINGNKVTGLATNQIDNTGNPANGATSSDAVSIGSLTSYVGNKLAGQTISYSANGQNAQTTTLSQGLNFQSIQDQTEISTEKGGVVKIGLAQKLTDTIAKNTATANAAQNTANTNTKNIDNNTHSITTNTGNIAKNTNAVKAAQDATNTNAKNIGNNTQSIATNTGNITKNTDAVKAAQDAANTNAKNISNNADSIAKNTNSISDNSKNLANLGKTLDTLHSAADKGIEFTTANGTKTVKLGEKVNVAGDSNIQVSADTHGLNISLNKDLNVDSITAKNTVKAENVSTTTISASNGATLGQIHINGNKVTGLATNQIDNTGNPANGATAADAVSIGSLTSYVGNKLVGQTISYSANGQNAQTTPLSQGFNFQGTQDQTEISTEKGGVVKIGLAQKLTDTIAKNTATANAAQNTANTNAKNIGNNTQSIATNTGNIAKNTNAVKTAQDAANTNAKNIGDNTQSIATNTGNIAKNTNAVKTAQNAANTNAKNISTNTNSISDNSKNLANLGKTLDTLHSAADKGIEFTTANGTKTVKLGEKVNVAGDSNIQVSANTSGLNISLNKDLNVDSITAKNTITAGSVSAKTVSATNGATLGQIHIDGQNITGLNGAQDIKDSKDKSAAASIGGVQSAIKNAVSGLTNQGLTFAGNTGKTKIELGNIVNIKGASTLLKGETQGANNINVTASSNGLAITLNPNVTVDGLTAKSVIIKSGGKVTGLATNQDFTNTQDAQDAASVGSVKNYVDQVLTGDKGIANEKLTFTDGKNSTSIKLGGSVNVSGDSNINVNTKNGIHISLNKNVAVDSIKAGTNSFNKDGLTANKISGNILEGTTIKGTTITASNGKLTSILTSDGLTAPKVTITNGGSVTGLSTSQFTNGTTAKGVNNTDAVSIGSVISYVGSKLANQTISYGANGQKNNQTTTFNKGFNFQQTDGETTVSVAPNGVVKIGLNQTFKQQVTTNTSNIKDLQEQVTRDNQGLHAAIDKTNQAVAQNAKDIKTNKANTDKAIDENKTAIGENKSAIGDNKTAIGENKSAIGDNKTAIGENKSAIGNNKTAIGENKSAIGENKTAIGENKSAIGENKTAIGANKSAIGENKTAIGANKSAIGENKTAIGENKSAIGENKTAIGKNTSAIGENKTAIGKNTSAIGGNKTAIGANKSAIGDNKTAIGKNTSAIGENKTAIGKNTSAIGDNKTAIGKNTSAIGENKTAIGKNTSAIGENKTAIGENKSAIGDNKTAIGENKSAIGENKTAIGKNTSAIGENKTAIGKNTSTIGENKTAIGENKSAIGENKTAIGANKSAIGENKTAIGANKSAIGENKTAIGENKSAIGENKTAIGKNTSAIGENKTAIGANKSAIGENKTAIGENKSAIGENKTAIGKNTSAIGENKTAIGENKSAIGENKTAIGKNTSAIGENKTAISANKSAIGENKTAIGENKSAIGENKTAIGKNTSAIGENKTAIGANKSAIGDNKTAIGENKSAIGENKTAIGKNTSAIDENKTAIGANKSAIGENKTAIGKNTSAIGENKTAIGANRSAIGENKTAIGKNTSAIGDNKTAIGKNTSAIGENKTAIGANKSAIGENKTAIGKNASTIGENKSAISANKTAIAGNTSAIAANKKATAEEINALKDQVGKNNGNLQTQINQNKQSSSKNAKAIEDNKTAAKIAEQNLQNQITQNQKSNTDRYTQLHGLIVNNQGKITHVENTIKQSNITIAKGLNFSGDQGKTVNRQLGETFNINGDKQNISTTTTANGVEVKLNDDVKVKHSLTVGNNTVINDKDGIKTNKVVTGDTTMDSNGVRVQDKTGASASISAKQGVTVHGHNGSQVTIKSNSISFSKDHHGTIHNVDVDVNDPTSVANVGYVNKAMVANAAANQALNQRMDDLDHRVNKMNKDLRGGVASAIAMGFLQTPALASQSMVSAAIGTYHSQEAVAVGYGHRSDDGKMSFKVGFSVNTRKDLGAGAGIGYAW</sequence>
<name>A0A448TUQ1_9PAST</name>
<evidence type="ECO:0000256" key="1">
    <source>
        <dbReference type="ARBA" id="ARBA00004241"/>
    </source>
</evidence>
<dbReference type="SUPFAM" id="SSF101967">
    <property type="entry name" value="Adhesin YadA, collagen-binding domain"/>
    <property type="match status" value="5"/>
</dbReference>